<dbReference type="Proteomes" id="UP000076276">
    <property type="component" value="Unassembled WGS sequence"/>
</dbReference>
<name>A0A151Y1P3_9GAMM</name>
<comment type="caution">
    <text evidence="3">The sequence shown here is derived from an EMBL/GenBank/DDBJ whole genome shotgun (WGS) entry which is preliminary data.</text>
</comment>
<sequence length="142" mass="15246">MIEDQRHSPKLLIGIAGGLIAVIALFMTYQWMIASNAEDLPQHQADALPAKAAPAEAVKAPPAAASEAAANTVKLVEEDILKAPVPENASLAKEEVAKLQDIQSQLSEQEKSLNAQHADADQLIKLKEEQIKLLEAQLAQKP</sequence>
<keyword evidence="1" id="KW-0175">Coiled coil</keyword>
<dbReference type="STRING" id="1806892.AZH43_13575"/>
<evidence type="ECO:0000256" key="1">
    <source>
        <dbReference type="SAM" id="Coils"/>
    </source>
</evidence>
<evidence type="ECO:0000313" key="4">
    <source>
        <dbReference type="Proteomes" id="UP000076276"/>
    </source>
</evidence>
<dbReference type="EMBL" id="LUAW01000022">
    <property type="protein sequence ID" value="KYQ71849.1"/>
    <property type="molecule type" value="Genomic_DNA"/>
</dbReference>
<evidence type="ECO:0000256" key="2">
    <source>
        <dbReference type="SAM" id="Phobius"/>
    </source>
</evidence>
<keyword evidence="2" id="KW-1133">Transmembrane helix</keyword>
<reference evidence="3 4" key="1">
    <citation type="submission" date="2016-03" db="EMBL/GenBank/DDBJ databases">
        <title>Acinetobacter genomospecies 28 strain ANC 4149.</title>
        <authorList>
            <person name="Radolfova-Krizova L."/>
            <person name="Nemec A."/>
        </authorList>
    </citation>
    <scope>NUCLEOTIDE SEQUENCE [LARGE SCALE GENOMIC DNA]</scope>
    <source>
        <strain evidence="3 4">ANC 4149</strain>
    </source>
</reference>
<protein>
    <submittedName>
        <fullName evidence="3">Uncharacterized protein</fullName>
    </submittedName>
</protein>
<feature type="coiled-coil region" evidence="1">
    <location>
        <begin position="89"/>
        <end position="137"/>
    </location>
</feature>
<dbReference type="AlphaFoldDB" id="A0A151Y1P3"/>
<feature type="transmembrane region" description="Helical" evidence="2">
    <location>
        <begin position="12"/>
        <end position="32"/>
    </location>
</feature>
<accession>A0A151Y1P3</accession>
<keyword evidence="2" id="KW-0472">Membrane</keyword>
<dbReference type="RefSeq" id="WP_067669365.1">
    <property type="nucleotide sequence ID" value="NZ_CBCSIK010000004.1"/>
</dbReference>
<gene>
    <name evidence="3" type="ORF">AZH43_13575</name>
</gene>
<dbReference type="OrthoDB" id="6712757at2"/>
<organism evidence="3 4">
    <name type="scientific">Acinetobacter pragensis</name>
    <dbReference type="NCBI Taxonomy" id="1806892"/>
    <lineage>
        <taxon>Bacteria</taxon>
        <taxon>Pseudomonadati</taxon>
        <taxon>Pseudomonadota</taxon>
        <taxon>Gammaproteobacteria</taxon>
        <taxon>Moraxellales</taxon>
        <taxon>Moraxellaceae</taxon>
        <taxon>Acinetobacter</taxon>
    </lineage>
</organism>
<keyword evidence="2" id="KW-0812">Transmembrane</keyword>
<keyword evidence="4" id="KW-1185">Reference proteome</keyword>
<evidence type="ECO:0000313" key="3">
    <source>
        <dbReference type="EMBL" id="KYQ71849.1"/>
    </source>
</evidence>
<proteinExistence type="predicted"/>